<feature type="domain" description="EF-hand" evidence="1">
    <location>
        <begin position="808"/>
        <end position="843"/>
    </location>
</feature>
<dbReference type="Gene3D" id="1.10.238.10">
    <property type="entry name" value="EF-hand"/>
    <property type="match status" value="6"/>
</dbReference>
<evidence type="ECO:0000259" key="1">
    <source>
        <dbReference type="PROSITE" id="PS50222"/>
    </source>
</evidence>
<proteinExistence type="predicted"/>
<protein>
    <recommendedName>
        <fullName evidence="1">EF-hand domain-containing protein</fullName>
    </recommendedName>
</protein>
<evidence type="ECO:0000313" key="3">
    <source>
        <dbReference type="Proteomes" id="UP001648503"/>
    </source>
</evidence>
<dbReference type="PROSITE" id="PS50222">
    <property type="entry name" value="EF_HAND_2"/>
    <property type="match status" value="2"/>
</dbReference>
<dbReference type="SMART" id="SM00054">
    <property type="entry name" value="EFh"/>
    <property type="match status" value="3"/>
</dbReference>
<feature type="domain" description="EF-hand" evidence="1">
    <location>
        <begin position="168"/>
        <end position="203"/>
    </location>
</feature>
<accession>A0ABQ8EY22</accession>
<dbReference type="PANTHER" id="PTHR20875:SF0">
    <property type="entry name" value="GH12158P"/>
    <property type="match status" value="1"/>
</dbReference>
<name>A0ABQ8EY22_9FUNG</name>
<reference evidence="2 3" key="1">
    <citation type="submission" date="2021-02" db="EMBL/GenBank/DDBJ databases">
        <title>Variation within the Batrachochytrium salamandrivorans European outbreak.</title>
        <authorList>
            <person name="Kelly M."/>
            <person name="Pasmans F."/>
            <person name="Shea T.P."/>
            <person name="Munoz J.F."/>
            <person name="Carranza S."/>
            <person name="Cuomo C.A."/>
            <person name="Martel A."/>
        </authorList>
    </citation>
    <scope>NUCLEOTIDE SEQUENCE [LARGE SCALE GENOMIC DNA]</scope>
    <source>
        <strain evidence="2 3">AMFP18/2</strain>
    </source>
</reference>
<organism evidence="2 3">
    <name type="scientific">Batrachochytrium salamandrivorans</name>
    <dbReference type="NCBI Taxonomy" id="1357716"/>
    <lineage>
        <taxon>Eukaryota</taxon>
        <taxon>Fungi</taxon>
        <taxon>Fungi incertae sedis</taxon>
        <taxon>Chytridiomycota</taxon>
        <taxon>Chytridiomycota incertae sedis</taxon>
        <taxon>Chytridiomycetes</taxon>
        <taxon>Rhizophydiales</taxon>
        <taxon>Rhizophydiales incertae sedis</taxon>
        <taxon>Batrachochytrium</taxon>
    </lineage>
</organism>
<dbReference type="InterPro" id="IPR052603">
    <property type="entry name" value="EFCB6"/>
</dbReference>
<dbReference type="PANTHER" id="PTHR20875">
    <property type="entry name" value="EF-HAND CALCIUM-BINDING DOMAIN-CONTAINING PROTEIN 6-RELATED"/>
    <property type="match status" value="1"/>
</dbReference>
<dbReference type="EMBL" id="JAFCIX010000496">
    <property type="protein sequence ID" value="KAH6588639.1"/>
    <property type="molecule type" value="Genomic_DNA"/>
</dbReference>
<dbReference type="SUPFAM" id="SSF47473">
    <property type="entry name" value="EF-hand"/>
    <property type="match status" value="4"/>
</dbReference>
<dbReference type="Proteomes" id="UP001648503">
    <property type="component" value="Unassembled WGS sequence"/>
</dbReference>
<sequence>MAAVESISRLHSLPDIKIVELAQQPYTGTTVNHIYLSNVKDKYRAQIFAMRIRLVELFQDFDKLRSGLMTISQFRRCVAASMNKCAVSPLSEVEISMLQENYIDRKTNMVRWREFVDSIDTVFGAKQLENSPTTSSEEVIKPFRRPLSPSSEETLAKIISMLKSYVKHHGSDVKSWFKDFDKYNNGYVTYNQFRRGIPQNLLSISEEDLLLSKYSEIITGTVNYFKMNTDVNRKAPRPLVAQSQLVAKFKSRSDWYDEHVPVGTEELFYNTNQQSYESDSPKIDAIENKIKKYIYKNRIRLIDFFRDYDRHNCGLITLPQFFAGVSLASLPIDALESPILISHYQDYTGRVNYRRFCTSIDSIFTTNHLEQDPLYNVKPVSREWLMHGPNELSEAEEKRCSQIILRYQEIMKKNRLLLAPYFKDFDKHLGNTGRVTRSHFSRILSTNRLDVSDNDLHILFKKFEDRTQGRINYMEFIRTIDPEKCILYNNSLKNIDDHDVKMEKSSISFNDHRARALPIENILTKIRSHVGSKRIRISEFFKDFDKLRSYSIRRADFIRGLGCIGLHLSEFECDIIAERYRDEGKQGYFKWKEFEKEIDQVSGELHLESLPKHTLSSKMEYTSPFALAKCELSPQETALLARTMDNIYAHQRRRQCNVKSFFRDFDKVCTGTGHVTKSQFRRCLTYMKCQVTDEEFEVICKRWTKLDCSIDESSGVPMENCSTIKKDFNREVDQKINYLLFLEDVERGANGNTVESTEVFKKNKDFTKLPRTATPTKESEKLPALVETGVGETEFEKLMMRIKIKAKTERIRVIDFMADFDHLKHGRITKNEFRRAIKVLYADLTEADLQELEAKFKTPQDPRYINYKVFSDVVESVFTKKGLEKTPTEKVDDFNVYSNGWEADPSVNILTEKDSIVLEAVLDRLAQKVEERRIDVISYMKGYDFMKEGTITTNQFRSVLNSVNLGVTDKEMLVLTKYLATNKSMTRLNYRKLAQS</sequence>
<evidence type="ECO:0000313" key="2">
    <source>
        <dbReference type="EMBL" id="KAH6588639.1"/>
    </source>
</evidence>
<keyword evidence="3" id="KW-1185">Reference proteome</keyword>
<dbReference type="InterPro" id="IPR002048">
    <property type="entry name" value="EF_hand_dom"/>
</dbReference>
<gene>
    <name evidence="2" type="ORF">BASA50_010600</name>
</gene>
<dbReference type="InterPro" id="IPR011992">
    <property type="entry name" value="EF-hand-dom_pair"/>
</dbReference>
<comment type="caution">
    <text evidence="2">The sequence shown here is derived from an EMBL/GenBank/DDBJ whole genome shotgun (WGS) entry which is preliminary data.</text>
</comment>